<organism evidence="4 5">
    <name type="scientific">Anaeromassilibacillus senegalensis</name>
    <dbReference type="NCBI Taxonomy" id="1673717"/>
    <lineage>
        <taxon>Bacteria</taxon>
        <taxon>Bacillati</taxon>
        <taxon>Bacillota</taxon>
        <taxon>Clostridia</taxon>
        <taxon>Eubacteriales</taxon>
        <taxon>Acutalibacteraceae</taxon>
        <taxon>Anaeromassilibacillus</taxon>
    </lineage>
</organism>
<evidence type="ECO:0000313" key="5">
    <source>
        <dbReference type="Proteomes" id="UP001299220"/>
    </source>
</evidence>
<dbReference type="Proteomes" id="UP001299220">
    <property type="component" value="Unassembled WGS sequence"/>
</dbReference>
<dbReference type="PROSITE" id="PS51186">
    <property type="entry name" value="GNAT"/>
    <property type="match status" value="1"/>
</dbReference>
<dbReference type="Pfam" id="PF13420">
    <property type="entry name" value="Acetyltransf_4"/>
    <property type="match status" value="1"/>
</dbReference>
<feature type="domain" description="N-acetyltransferase" evidence="3">
    <location>
        <begin position="1"/>
        <end position="168"/>
    </location>
</feature>
<dbReference type="PANTHER" id="PTHR43072:SF23">
    <property type="entry name" value="UPF0039 PROTEIN C11D3.02C"/>
    <property type="match status" value="1"/>
</dbReference>
<keyword evidence="5" id="KW-1185">Reference proteome</keyword>
<protein>
    <submittedName>
        <fullName evidence="4">GNAT family N-acetyltransferase</fullName>
    </submittedName>
</protein>
<evidence type="ECO:0000256" key="2">
    <source>
        <dbReference type="ARBA" id="ARBA00023315"/>
    </source>
</evidence>
<proteinExistence type="predicted"/>
<accession>A0ABS9CR56</accession>
<dbReference type="Gene3D" id="3.40.630.30">
    <property type="match status" value="1"/>
</dbReference>
<keyword evidence="1" id="KW-0808">Transferase</keyword>
<comment type="caution">
    <text evidence="4">The sequence shown here is derived from an EMBL/GenBank/DDBJ whole genome shotgun (WGS) entry which is preliminary data.</text>
</comment>
<keyword evidence="2" id="KW-0012">Acyltransferase</keyword>
<dbReference type="RefSeq" id="WP_235323513.1">
    <property type="nucleotide sequence ID" value="NZ_JAFBIT010000002.1"/>
</dbReference>
<dbReference type="InterPro" id="IPR016181">
    <property type="entry name" value="Acyl_CoA_acyltransferase"/>
</dbReference>
<dbReference type="SUPFAM" id="SSF55729">
    <property type="entry name" value="Acyl-CoA N-acyltransferases (Nat)"/>
    <property type="match status" value="1"/>
</dbReference>
<gene>
    <name evidence="4" type="ORF">JQM67_07575</name>
</gene>
<dbReference type="CDD" id="cd04301">
    <property type="entry name" value="NAT_SF"/>
    <property type="match status" value="1"/>
</dbReference>
<evidence type="ECO:0000259" key="3">
    <source>
        <dbReference type="PROSITE" id="PS51186"/>
    </source>
</evidence>
<dbReference type="InterPro" id="IPR000182">
    <property type="entry name" value="GNAT_dom"/>
</dbReference>
<name>A0ABS9CR56_9FIRM</name>
<sequence>MIRTATENDAEALLGIYAYYVEHTAITFEYEVPSVEEFRGRIRRTLSRYPYLVSECGGEIVGYAYAGPFKERRAYDWAVETTIYIAKDAHRQGLGRELYTALEQALALQNITNLNACIGYPVEEDAYLTKNSADFHAHLGYRLVGQFHKCGYKFGRWYDMVWMEKCIAPHPDHPQPVRLFGTIREALAKQYNIS</sequence>
<evidence type="ECO:0000256" key="1">
    <source>
        <dbReference type="ARBA" id="ARBA00022679"/>
    </source>
</evidence>
<dbReference type="EMBL" id="JAFBIT010000002">
    <property type="protein sequence ID" value="MCF2652459.1"/>
    <property type="molecule type" value="Genomic_DNA"/>
</dbReference>
<evidence type="ECO:0000313" key="4">
    <source>
        <dbReference type="EMBL" id="MCF2652459.1"/>
    </source>
</evidence>
<reference evidence="4 5" key="1">
    <citation type="submission" date="2020-12" db="EMBL/GenBank/DDBJ databases">
        <title>Whole genome sequences of gut porcine anaerobes.</title>
        <authorList>
            <person name="Kubasova T."/>
            <person name="Jahodarova E."/>
            <person name="Rychlik I."/>
        </authorList>
    </citation>
    <scope>NUCLEOTIDE SEQUENCE [LARGE SCALE GENOMIC DNA]</scope>
    <source>
        <strain evidence="4 5">An867</strain>
    </source>
</reference>
<dbReference type="PANTHER" id="PTHR43072">
    <property type="entry name" value="N-ACETYLTRANSFERASE"/>
    <property type="match status" value="1"/>
</dbReference>